<dbReference type="GO" id="GO:0016020">
    <property type="term" value="C:membrane"/>
    <property type="evidence" value="ECO:0007669"/>
    <property type="project" value="InterPro"/>
</dbReference>
<proteinExistence type="inferred from homology"/>
<dbReference type="AlphaFoldDB" id="A0A0A3IGH4"/>
<dbReference type="CDD" id="cd00254">
    <property type="entry name" value="LT-like"/>
    <property type="match status" value="1"/>
</dbReference>
<evidence type="ECO:0000313" key="4">
    <source>
        <dbReference type="Proteomes" id="UP000030437"/>
    </source>
</evidence>
<dbReference type="STRING" id="1220589.CD32_14250"/>
<reference evidence="3 4" key="1">
    <citation type="submission" date="2014-02" db="EMBL/GenBank/DDBJ databases">
        <title>Draft genome sequence of Lysinibacillus odysseyi NBRC 100172.</title>
        <authorList>
            <person name="Zhang F."/>
            <person name="Wang G."/>
            <person name="Zhang L."/>
        </authorList>
    </citation>
    <scope>NUCLEOTIDE SEQUENCE [LARGE SCALE GENOMIC DNA]</scope>
    <source>
        <strain evidence="3 4">NBRC 100172</strain>
    </source>
</reference>
<dbReference type="InterPro" id="IPR000189">
    <property type="entry name" value="Transglyc_AS"/>
</dbReference>
<dbReference type="EMBL" id="JPVP01000057">
    <property type="protein sequence ID" value="KGR83856.1"/>
    <property type="molecule type" value="Genomic_DNA"/>
</dbReference>
<evidence type="ECO:0000256" key="1">
    <source>
        <dbReference type="ARBA" id="ARBA00007734"/>
    </source>
</evidence>
<dbReference type="eggNOG" id="COG0741">
    <property type="taxonomic scope" value="Bacteria"/>
</dbReference>
<sequence>MDIQSLRTLMEIQAIQSVGGESQTNAVLGTGSSAFSELIEEVVESMGNDQASEWSALLGSHASIADMYGNNEERTADYLQSLIYEGQLNVPASVLQSLSASSTAASPSAASASRTDYQAAIEEAAAKFNVPAKLIEAVIKQESGFNPNAVSSSGASGLMQLMPSTAKFLGVKDTKDPFQNIMGGTKYLRQMLDKFDGDMSLALAAYNAGPGNVSKYNGIPPFKETQNYVKKILTTYNA</sequence>
<dbReference type="InterPro" id="IPR008258">
    <property type="entry name" value="Transglycosylase_SLT_dom_1"/>
</dbReference>
<dbReference type="Gene3D" id="1.10.530.10">
    <property type="match status" value="1"/>
</dbReference>
<dbReference type="PANTHER" id="PTHR37423:SF2">
    <property type="entry name" value="MEMBRANE-BOUND LYTIC MUREIN TRANSGLYCOSYLASE C"/>
    <property type="match status" value="1"/>
</dbReference>
<dbReference type="PANTHER" id="PTHR37423">
    <property type="entry name" value="SOLUBLE LYTIC MUREIN TRANSGLYCOSYLASE-RELATED"/>
    <property type="match status" value="1"/>
</dbReference>
<gene>
    <name evidence="3" type="ORF">CD32_14250</name>
</gene>
<dbReference type="Pfam" id="PF01464">
    <property type="entry name" value="SLT"/>
    <property type="match status" value="1"/>
</dbReference>
<dbReference type="GO" id="GO:0008933">
    <property type="term" value="F:peptidoglycan lytic transglycosylase activity"/>
    <property type="evidence" value="ECO:0007669"/>
    <property type="project" value="InterPro"/>
</dbReference>
<evidence type="ECO:0000313" key="3">
    <source>
        <dbReference type="EMBL" id="KGR83856.1"/>
    </source>
</evidence>
<dbReference type="GO" id="GO:0000270">
    <property type="term" value="P:peptidoglycan metabolic process"/>
    <property type="evidence" value="ECO:0007669"/>
    <property type="project" value="InterPro"/>
</dbReference>
<comment type="similarity">
    <text evidence="1">Belongs to the transglycosylase Slt family.</text>
</comment>
<name>A0A0A3IGH4_9BACI</name>
<dbReference type="SUPFAM" id="SSF53955">
    <property type="entry name" value="Lysozyme-like"/>
    <property type="match status" value="1"/>
</dbReference>
<dbReference type="Proteomes" id="UP000030437">
    <property type="component" value="Unassembled WGS sequence"/>
</dbReference>
<dbReference type="InterPro" id="IPR023346">
    <property type="entry name" value="Lysozyme-like_dom_sf"/>
</dbReference>
<organism evidence="3 4">
    <name type="scientific">Lysinibacillus odysseyi 34hs-1 = NBRC 100172</name>
    <dbReference type="NCBI Taxonomy" id="1220589"/>
    <lineage>
        <taxon>Bacteria</taxon>
        <taxon>Bacillati</taxon>
        <taxon>Bacillota</taxon>
        <taxon>Bacilli</taxon>
        <taxon>Bacillales</taxon>
        <taxon>Bacillaceae</taxon>
        <taxon>Lysinibacillus</taxon>
    </lineage>
</organism>
<evidence type="ECO:0000259" key="2">
    <source>
        <dbReference type="Pfam" id="PF01464"/>
    </source>
</evidence>
<dbReference type="PROSITE" id="PS00922">
    <property type="entry name" value="TRANSGLYCOSYLASE"/>
    <property type="match status" value="1"/>
</dbReference>
<comment type="caution">
    <text evidence="3">The sequence shown here is derived from an EMBL/GenBank/DDBJ whole genome shotgun (WGS) entry which is preliminary data.</text>
</comment>
<protein>
    <recommendedName>
        <fullName evidence="2">Transglycosylase SLT domain-containing protein</fullName>
    </recommendedName>
</protein>
<dbReference type="RefSeq" id="WP_036155748.1">
    <property type="nucleotide sequence ID" value="NZ_AVCX01000004.1"/>
</dbReference>
<keyword evidence="4" id="KW-1185">Reference proteome</keyword>
<feature type="domain" description="Transglycosylase SLT" evidence="2">
    <location>
        <begin position="120"/>
        <end position="228"/>
    </location>
</feature>
<accession>A0A0A3IGH4</accession>
<dbReference type="OrthoDB" id="9815002at2"/>